<protein>
    <submittedName>
        <fullName evidence="2">Uncharacterized protein</fullName>
    </submittedName>
</protein>
<evidence type="ECO:0000256" key="1">
    <source>
        <dbReference type="SAM" id="MobiDB-lite"/>
    </source>
</evidence>
<proteinExistence type="predicted"/>
<accession>A0A4R7VD30</accession>
<reference evidence="2 3" key="1">
    <citation type="submission" date="2019-03" db="EMBL/GenBank/DDBJ databases">
        <title>Genomic Encyclopedia of Archaeal and Bacterial Type Strains, Phase II (KMG-II): from individual species to whole genera.</title>
        <authorList>
            <person name="Goeker M."/>
        </authorList>
    </citation>
    <scope>NUCLEOTIDE SEQUENCE [LARGE SCALE GENOMIC DNA]</scope>
    <source>
        <strain evidence="2 3">DSM 45499</strain>
    </source>
</reference>
<dbReference type="EMBL" id="SOCP01000010">
    <property type="protein sequence ID" value="TDV47030.1"/>
    <property type="molecule type" value="Genomic_DNA"/>
</dbReference>
<dbReference type="AlphaFoldDB" id="A0A4R7VD30"/>
<feature type="region of interest" description="Disordered" evidence="1">
    <location>
        <begin position="58"/>
        <end position="87"/>
    </location>
</feature>
<comment type="caution">
    <text evidence="2">The sequence shown here is derived from an EMBL/GenBank/DDBJ whole genome shotgun (WGS) entry which is preliminary data.</text>
</comment>
<dbReference type="OrthoDB" id="3696488at2"/>
<keyword evidence="3" id="KW-1185">Reference proteome</keyword>
<gene>
    <name evidence="2" type="ORF">CLV71_110213</name>
</gene>
<sequence>MAVGARIAGALPLAGATLAALALGGVAVFSVQQVGCADPGRYVQHDDGQVELVGSCVDPDHLPPAPEPTDNQVAPAFNDLAKTDQSP</sequence>
<evidence type="ECO:0000313" key="3">
    <source>
        <dbReference type="Proteomes" id="UP000294927"/>
    </source>
</evidence>
<evidence type="ECO:0000313" key="2">
    <source>
        <dbReference type="EMBL" id="TDV47030.1"/>
    </source>
</evidence>
<dbReference type="RefSeq" id="WP_133905533.1">
    <property type="nucleotide sequence ID" value="NZ_SOCP01000010.1"/>
</dbReference>
<name>A0A4R7VD30_9PSEU</name>
<dbReference type="Proteomes" id="UP000294927">
    <property type="component" value="Unassembled WGS sequence"/>
</dbReference>
<organism evidence="2 3">
    <name type="scientific">Actinophytocola oryzae</name>
    <dbReference type="NCBI Taxonomy" id="502181"/>
    <lineage>
        <taxon>Bacteria</taxon>
        <taxon>Bacillati</taxon>
        <taxon>Actinomycetota</taxon>
        <taxon>Actinomycetes</taxon>
        <taxon>Pseudonocardiales</taxon>
        <taxon>Pseudonocardiaceae</taxon>
    </lineage>
</organism>